<keyword evidence="6" id="KW-0460">Magnesium</keyword>
<evidence type="ECO:0000256" key="12">
    <source>
        <dbReference type="SAM" id="Phobius"/>
    </source>
</evidence>
<comment type="function">
    <text evidence="11">Mediates influx of magnesium ions. Alternates between open and closed states. Activated by low cytoplasmic Mg(2+) levels. Inactive when cytoplasmic Mg(2+) levels are high.</text>
</comment>
<evidence type="ECO:0000256" key="3">
    <source>
        <dbReference type="ARBA" id="ARBA00022448"/>
    </source>
</evidence>
<reference evidence="13 14" key="1">
    <citation type="journal article" date="2017" name="BMC Genomics">
        <title>Genomic analysis of methanogenic archaea reveals a shift towards energy conservation.</title>
        <authorList>
            <person name="Gilmore S.P."/>
            <person name="Henske J.K."/>
            <person name="Sexton J.A."/>
            <person name="Solomon K.V."/>
            <person name="Seppala S."/>
            <person name="Yoo J.I."/>
            <person name="Huyett L.M."/>
            <person name="Pressman A."/>
            <person name="Cogan J.Z."/>
            <person name="Kivenson V."/>
            <person name="Peng X."/>
            <person name="Tan Y."/>
            <person name="Valentine D.L."/>
            <person name="O'Malley M.A."/>
        </authorList>
    </citation>
    <scope>NUCLEOTIDE SEQUENCE [LARGE SCALE GENOMIC DNA]</scope>
    <source>
        <strain evidence="13 14">M.o.H.</strain>
    </source>
</reference>
<sequence>MNPKIRFKTFNNEVHDILTENIGKTEIKIIKYNEEHFKEEIFGECPKIKENETTWIKMNYLTEDKSLKKLSKCLNLNEHVLKRVLTLDYIPDIEDYKNYIYLTLIALNVKKKTRIERTQISIILGNNYVISIHPDNAEILNPVMNRLNVREHSIRTKGADYLAYTLVDTILDSQIITLKELEGDLSKAAENIMDEPSNENFRLIHTYRAELDKIRYDILPLQQIINSMELTESPLINQSTNTFLKNFQSHVAQVVTRIDTLSGRITEIRDIYNSSMSRRLDEIVRVLTVVTVLFAPGTFIVGIYGMNFQFIPELGLPLAYPLVLLINFVLIISLLIYFRRRHWI</sequence>
<evidence type="ECO:0000256" key="9">
    <source>
        <dbReference type="ARBA" id="ARBA00023136"/>
    </source>
</evidence>
<keyword evidence="9 12" id="KW-0472">Membrane</keyword>
<dbReference type="OrthoDB" id="28779at2157"/>
<dbReference type="Gene3D" id="1.20.58.340">
    <property type="entry name" value="Magnesium transport protein CorA, transmembrane region"/>
    <property type="match status" value="2"/>
</dbReference>
<dbReference type="PANTHER" id="PTHR46494">
    <property type="entry name" value="CORA FAMILY METAL ION TRANSPORTER (EUROFUNG)"/>
    <property type="match status" value="1"/>
</dbReference>
<feature type="transmembrane region" description="Helical" evidence="12">
    <location>
        <begin position="283"/>
        <end position="306"/>
    </location>
</feature>
<dbReference type="FunFam" id="1.20.58.340:FF:000004">
    <property type="entry name" value="Magnesium transport protein CorA"/>
    <property type="match status" value="1"/>
</dbReference>
<evidence type="ECO:0000256" key="5">
    <source>
        <dbReference type="ARBA" id="ARBA00022692"/>
    </source>
</evidence>
<dbReference type="Gene3D" id="3.30.460.20">
    <property type="entry name" value="CorA soluble domain-like"/>
    <property type="match status" value="1"/>
</dbReference>
<evidence type="ECO:0000256" key="2">
    <source>
        <dbReference type="ARBA" id="ARBA00009765"/>
    </source>
</evidence>
<dbReference type="PANTHER" id="PTHR46494:SF1">
    <property type="entry name" value="CORA FAMILY METAL ION TRANSPORTER (EUROFUNG)"/>
    <property type="match status" value="1"/>
</dbReference>
<evidence type="ECO:0000256" key="1">
    <source>
        <dbReference type="ARBA" id="ARBA00004651"/>
    </source>
</evidence>
<gene>
    <name evidence="13" type="ORF">ASJ80_01645</name>
</gene>
<evidence type="ECO:0000313" key="13">
    <source>
        <dbReference type="EMBL" id="PAV03695.1"/>
    </source>
</evidence>
<keyword evidence="4" id="KW-1003">Cell membrane</keyword>
<dbReference type="GO" id="GO:0015087">
    <property type="term" value="F:cobalt ion transmembrane transporter activity"/>
    <property type="evidence" value="ECO:0007669"/>
    <property type="project" value="TreeGrafter"/>
</dbReference>
<dbReference type="InterPro" id="IPR002523">
    <property type="entry name" value="MgTranspt_CorA/ZnTranspt_ZntB"/>
</dbReference>
<protein>
    <recommendedName>
        <fullName evidence="15">Magnesium transport protein CorA</fullName>
    </recommendedName>
</protein>
<proteinExistence type="inferred from homology"/>
<keyword evidence="3" id="KW-0813">Transport</keyword>
<keyword evidence="5 12" id="KW-0812">Transmembrane</keyword>
<dbReference type="InterPro" id="IPR045863">
    <property type="entry name" value="CorA_TM1_TM2"/>
</dbReference>
<comment type="similarity">
    <text evidence="2">Belongs to the CorA metal ion transporter (MIT) (TC 1.A.35) family.</text>
</comment>
<name>A0A2A2H2V6_METBR</name>
<evidence type="ECO:0000256" key="6">
    <source>
        <dbReference type="ARBA" id="ARBA00022842"/>
    </source>
</evidence>
<keyword evidence="14" id="KW-1185">Reference proteome</keyword>
<keyword evidence="8" id="KW-0406">Ion transport</keyword>
<dbReference type="SUPFAM" id="SSF144083">
    <property type="entry name" value="Magnesium transport protein CorA, transmembrane region"/>
    <property type="match status" value="1"/>
</dbReference>
<dbReference type="Pfam" id="PF01544">
    <property type="entry name" value="CorA"/>
    <property type="match status" value="1"/>
</dbReference>
<organism evidence="13 14">
    <name type="scientific">Methanobacterium bryantii</name>
    <dbReference type="NCBI Taxonomy" id="2161"/>
    <lineage>
        <taxon>Archaea</taxon>
        <taxon>Methanobacteriati</taxon>
        <taxon>Methanobacteriota</taxon>
        <taxon>Methanomada group</taxon>
        <taxon>Methanobacteria</taxon>
        <taxon>Methanobacteriales</taxon>
        <taxon>Methanobacteriaceae</taxon>
        <taxon>Methanobacterium</taxon>
    </lineage>
</organism>
<dbReference type="EMBL" id="LMVM01000037">
    <property type="protein sequence ID" value="PAV03695.1"/>
    <property type="molecule type" value="Genomic_DNA"/>
</dbReference>
<comment type="caution">
    <text evidence="13">The sequence shown here is derived from an EMBL/GenBank/DDBJ whole genome shotgun (WGS) entry which is preliminary data.</text>
</comment>
<dbReference type="GO" id="GO:0015095">
    <property type="term" value="F:magnesium ion transmembrane transporter activity"/>
    <property type="evidence" value="ECO:0007669"/>
    <property type="project" value="TreeGrafter"/>
</dbReference>
<dbReference type="GO" id="GO:0000287">
    <property type="term" value="F:magnesium ion binding"/>
    <property type="evidence" value="ECO:0007669"/>
    <property type="project" value="TreeGrafter"/>
</dbReference>
<dbReference type="AlphaFoldDB" id="A0A2A2H2V6"/>
<dbReference type="SUPFAM" id="SSF143865">
    <property type="entry name" value="CorA soluble domain-like"/>
    <property type="match status" value="1"/>
</dbReference>
<dbReference type="RefSeq" id="WP_069583171.1">
    <property type="nucleotide sequence ID" value="NZ_LMVM01000037.1"/>
</dbReference>
<evidence type="ECO:0000256" key="7">
    <source>
        <dbReference type="ARBA" id="ARBA00022989"/>
    </source>
</evidence>
<evidence type="ECO:0000256" key="11">
    <source>
        <dbReference type="ARBA" id="ARBA00045497"/>
    </source>
</evidence>
<evidence type="ECO:0000256" key="10">
    <source>
        <dbReference type="ARBA" id="ARBA00034269"/>
    </source>
</evidence>
<evidence type="ECO:0000313" key="14">
    <source>
        <dbReference type="Proteomes" id="UP000217784"/>
    </source>
</evidence>
<dbReference type="GO" id="GO:0005886">
    <property type="term" value="C:plasma membrane"/>
    <property type="evidence" value="ECO:0007669"/>
    <property type="project" value="UniProtKB-SubCell"/>
</dbReference>
<dbReference type="InterPro" id="IPR045861">
    <property type="entry name" value="CorA_cytoplasmic_dom"/>
</dbReference>
<feature type="transmembrane region" description="Helical" evidence="12">
    <location>
        <begin position="318"/>
        <end position="338"/>
    </location>
</feature>
<evidence type="ECO:0000256" key="4">
    <source>
        <dbReference type="ARBA" id="ARBA00022475"/>
    </source>
</evidence>
<accession>A0A2A2H2V6</accession>
<dbReference type="GO" id="GO:0050897">
    <property type="term" value="F:cobalt ion binding"/>
    <property type="evidence" value="ECO:0007669"/>
    <property type="project" value="TreeGrafter"/>
</dbReference>
<keyword evidence="7 12" id="KW-1133">Transmembrane helix</keyword>
<dbReference type="Proteomes" id="UP000217784">
    <property type="component" value="Unassembled WGS sequence"/>
</dbReference>
<comment type="subcellular location">
    <subcellularLocation>
        <location evidence="1">Cell membrane</location>
        <topology evidence="1">Multi-pass membrane protein</topology>
    </subcellularLocation>
</comment>
<evidence type="ECO:0000256" key="8">
    <source>
        <dbReference type="ARBA" id="ARBA00023065"/>
    </source>
</evidence>
<comment type="catalytic activity">
    <reaction evidence="10">
        <text>Mg(2+)(in) = Mg(2+)(out)</text>
        <dbReference type="Rhea" id="RHEA:29827"/>
        <dbReference type="ChEBI" id="CHEBI:18420"/>
    </reaction>
</comment>
<evidence type="ECO:0008006" key="15">
    <source>
        <dbReference type="Google" id="ProtNLM"/>
    </source>
</evidence>